<accession>X1JS30</accession>
<feature type="transmembrane region" description="Helical" evidence="1">
    <location>
        <begin position="6"/>
        <end position="25"/>
    </location>
</feature>
<gene>
    <name evidence="2" type="ORF">S03H2_73139</name>
</gene>
<feature type="non-terminal residue" evidence="2">
    <location>
        <position position="1"/>
    </location>
</feature>
<comment type="caution">
    <text evidence="2">The sequence shown here is derived from an EMBL/GenBank/DDBJ whole genome shotgun (WGS) entry which is preliminary data.</text>
</comment>
<sequence length="31" mass="3426">CDLRDIGLTMAGKTIFVGMGVFFGYKSRKTI</sequence>
<protein>
    <submittedName>
        <fullName evidence="2">Uncharacterized protein</fullName>
    </submittedName>
</protein>
<reference evidence="2" key="1">
    <citation type="journal article" date="2014" name="Front. Microbiol.">
        <title>High frequency of phylogenetically diverse reductive dehalogenase-homologous genes in deep subseafloor sedimentary metagenomes.</title>
        <authorList>
            <person name="Kawai M."/>
            <person name="Futagami T."/>
            <person name="Toyoda A."/>
            <person name="Takaki Y."/>
            <person name="Nishi S."/>
            <person name="Hori S."/>
            <person name="Arai W."/>
            <person name="Tsubouchi T."/>
            <person name="Morono Y."/>
            <person name="Uchiyama I."/>
            <person name="Ito T."/>
            <person name="Fujiyama A."/>
            <person name="Inagaki F."/>
            <person name="Takami H."/>
        </authorList>
    </citation>
    <scope>NUCLEOTIDE SEQUENCE</scope>
    <source>
        <strain evidence="2">Expedition CK06-06</strain>
    </source>
</reference>
<name>X1JS30_9ZZZZ</name>
<keyword evidence="1" id="KW-1133">Transmembrane helix</keyword>
<dbReference type="EMBL" id="BARU01049947">
    <property type="protein sequence ID" value="GAH97526.1"/>
    <property type="molecule type" value="Genomic_DNA"/>
</dbReference>
<evidence type="ECO:0000256" key="1">
    <source>
        <dbReference type="SAM" id="Phobius"/>
    </source>
</evidence>
<evidence type="ECO:0000313" key="2">
    <source>
        <dbReference type="EMBL" id="GAH97526.1"/>
    </source>
</evidence>
<keyword evidence="1" id="KW-0472">Membrane</keyword>
<feature type="non-terminal residue" evidence="2">
    <location>
        <position position="31"/>
    </location>
</feature>
<organism evidence="2">
    <name type="scientific">marine sediment metagenome</name>
    <dbReference type="NCBI Taxonomy" id="412755"/>
    <lineage>
        <taxon>unclassified sequences</taxon>
        <taxon>metagenomes</taxon>
        <taxon>ecological metagenomes</taxon>
    </lineage>
</organism>
<proteinExistence type="predicted"/>
<keyword evidence="1" id="KW-0812">Transmembrane</keyword>
<dbReference type="AlphaFoldDB" id="X1JS30"/>